<organism evidence="12 13">
    <name type="scientific">Dacryopinax primogenitus (strain DJM 731)</name>
    <name type="common">Brown rot fungus</name>
    <dbReference type="NCBI Taxonomy" id="1858805"/>
    <lineage>
        <taxon>Eukaryota</taxon>
        <taxon>Fungi</taxon>
        <taxon>Dikarya</taxon>
        <taxon>Basidiomycota</taxon>
        <taxon>Agaricomycotina</taxon>
        <taxon>Dacrymycetes</taxon>
        <taxon>Dacrymycetales</taxon>
        <taxon>Dacrymycetaceae</taxon>
        <taxon>Dacryopinax</taxon>
    </lineage>
</organism>
<protein>
    <submittedName>
        <fullName evidence="12">Antiviral helicase</fullName>
    </submittedName>
</protein>
<dbReference type="RefSeq" id="XP_040626557.1">
    <property type="nucleotide sequence ID" value="XM_040777336.1"/>
</dbReference>
<dbReference type="Proteomes" id="UP000030653">
    <property type="component" value="Unassembled WGS sequence"/>
</dbReference>
<evidence type="ECO:0000313" key="12">
    <source>
        <dbReference type="EMBL" id="EJT99659.1"/>
    </source>
</evidence>
<feature type="domain" description="Helicase ATP-binding" evidence="10">
    <location>
        <begin position="79"/>
        <end position="235"/>
    </location>
</feature>
<sequence>MPVLTDELDYLEKKDFVASGGLTGPAGGDGEKLQLSHQVRHQVAVPPGYPYIPISQHVSPSKPAREYKFVLDPFQKVSVHAIERNESVLVSAHTSAGKTVVAEYAIAQCLRDKQRVIYTSPIKALSNQKYRDFAEVFGDVGLMTGDVTINPSATCLVMTTEILRSMLYRGSEIVREVAWVIFDEIHYMRDKERGVVWEETIILLPHKVHFVFLSATIPNALEFAQWISKLHNQPCHVVYTDFRPTPLQHYLYPAGSNGIFLVVNEKSEFKEDNFQRAMAAIADAKGDDPSDPNAGSGRKGKSKKGVDRGMCYSSQSDIHKLVKMISQKGYGPVIVFSFNKRECEALAMAISKLDFNTDDEANMVEEVYKKAINALTEEDRKLPQIQHLLPLLKRGIGVHHGGLLPILKEVVEVLFQEALIKVLFATETFSIGLNMPARTVVFTTVRKYDGREFRSLSSGEYIQMSGRAGRRGLDDRGIVVMMVDEKLEPAVAKNMVKGEADRLNSAFHLGYNMVLNLMRVEGISPEYMLERCFFQFQNAATVPTLKTDFSRKEEEEAAIVVPEEEEVAQIFDIRKQLEELRADMTEVITHPTYIVPFLQSGRLVQIVVDGVDFGWGVIINYTKRTPPKNRPTPNIKEKPQLQYILDVLLNISTESGSSKDPIGTGSSRLDKRPVLSGEKGEPLVVGCLLSTVNAISAFRIYLPKDLRSGPARDQAWRSVLEVQKRFPDGITRLDPVKNIGIKDESFLKLIKKIEMLEDRLLTNPLHSDPRLPDLYELYAQKKEKHEQVRQIRRRIQAANDVLQLEELKSRRRVLRRLGFTNSNDVVDVKGRVACEISAGDELLLTEMMFNGAFNPLSPEQCAAVLSCFVFTEKSEKSLKLGEELAAPLRQLQELARRIAKVAQESKLPVVEEEYVMSFRVELMDVVIRWCRGASFGEIIKLTDQFEGNLIRVFRLLGELIRQMVEASQAIGNEELKEKFQKARDMLERPNSVIFTGSLYL</sequence>
<keyword evidence="4" id="KW-0378">Hydrolase</keyword>
<evidence type="ECO:0000259" key="11">
    <source>
        <dbReference type="PROSITE" id="PS51194"/>
    </source>
</evidence>
<dbReference type="CDD" id="cd13154">
    <property type="entry name" value="KOW_Mtr4"/>
    <property type="match status" value="1"/>
</dbReference>
<dbReference type="InterPro" id="IPR011545">
    <property type="entry name" value="DEAD/DEAH_box_helicase_dom"/>
</dbReference>
<dbReference type="PANTHER" id="PTHR12131:SF7">
    <property type="entry name" value="EXOSOME RNA HELICASE MTR4"/>
    <property type="match status" value="1"/>
</dbReference>
<dbReference type="InterPro" id="IPR048392">
    <property type="entry name" value="MTR4-like_stalk"/>
</dbReference>
<dbReference type="InterPro" id="IPR016438">
    <property type="entry name" value="SKI2-like"/>
</dbReference>
<evidence type="ECO:0000256" key="3">
    <source>
        <dbReference type="ARBA" id="ARBA00022741"/>
    </source>
</evidence>
<evidence type="ECO:0000256" key="2">
    <source>
        <dbReference type="ARBA" id="ARBA00010140"/>
    </source>
</evidence>
<accession>M5FVM9</accession>
<dbReference type="GO" id="GO:0005634">
    <property type="term" value="C:nucleus"/>
    <property type="evidence" value="ECO:0007669"/>
    <property type="project" value="UniProtKB-SubCell"/>
</dbReference>
<comment type="similarity">
    <text evidence="2">Belongs to the helicase family. SKI2 subfamily.</text>
</comment>
<gene>
    <name evidence="12" type="ORF">DACRYDRAFT_95974</name>
</gene>
<evidence type="ECO:0000256" key="6">
    <source>
        <dbReference type="ARBA" id="ARBA00022840"/>
    </source>
</evidence>
<keyword evidence="13" id="KW-1185">Reference proteome</keyword>
<reference evidence="12 13" key="1">
    <citation type="journal article" date="2012" name="Science">
        <title>The Paleozoic origin of enzymatic lignin decomposition reconstructed from 31 fungal genomes.</title>
        <authorList>
            <person name="Floudas D."/>
            <person name="Binder M."/>
            <person name="Riley R."/>
            <person name="Barry K."/>
            <person name="Blanchette R.A."/>
            <person name="Henrissat B."/>
            <person name="Martinez A.T."/>
            <person name="Otillar R."/>
            <person name="Spatafora J.W."/>
            <person name="Yadav J.S."/>
            <person name="Aerts A."/>
            <person name="Benoit I."/>
            <person name="Boyd A."/>
            <person name="Carlson A."/>
            <person name="Copeland A."/>
            <person name="Coutinho P.M."/>
            <person name="de Vries R.P."/>
            <person name="Ferreira P."/>
            <person name="Findley K."/>
            <person name="Foster B."/>
            <person name="Gaskell J."/>
            <person name="Glotzer D."/>
            <person name="Gorecki P."/>
            <person name="Heitman J."/>
            <person name="Hesse C."/>
            <person name="Hori C."/>
            <person name="Igarashi K."/>
            <person name="Jurgens J.A."/>
            <person name="Kallen N."/>
            <person name="Kersten P."/>
            <person name="Kohler A."/>
            <person name="Kuees U."/>
            <person name="Kumar T.K.A."/>
            <person name="Kuo A."/>
            <person name="LaButti K."/>
            <person name="Larrondo L.F."/>
            <person name="Lindquist E."/>
            <person name="Ling A."/>
            <person name="Lombard V."/>
            <person name="Lucas S."/>
            <person name="Lundell T."/>
            <person name="Martin R."/>
            <person name="McLaughlin D.J."/>
            <person name="Morgenstern I."/>
            <person name="Morin E."/>
            <person name="Murat C."/>
            <person name="Nagy L.G."/>
            <person name="Nolan M."/>
            <person name="Ohm R.A."/>
            <person name="Patyshakuliyeva A."/>
            <person name="Rokas A."/>
            <person name="Ruiz-Duenas F.J."/>
            <person name="Sabat G."/>
            <person name="Salamov A."/>
            <person name="Samejima M."/>
            <person name="Schmutz J."/>
            <person name="Slot J.C."/>
            <person name="St John F."/>
            <person name="Stenlid J."/>
            <person name="Sun H."/>
            <person name="Sun S."/>
            <person name="Syed K."/>
            <person name="Tsang A."/>
            <person name="Wiebenga A."/>
            <person name="Young D."/>
            <person name="Pisabarro A."/>
            <person name="Eastwood D.C."/>
            <person name="Martin F."/>
            <person name="Cullen D."/>
            <person name="Grigoriev I.V."/>
            <person name="Hibbett D.S."/>
        </authorList>
    </citation>
    <scope>NUCLEOTIDE SEQUENCE [LARGE SCALE GENOMIC DNA]</scope>
    <source>
        <strain evidence="12 13">DJM-731 SS1</strain>
    </source>
</reference>
<evidence type="ECO:0000256" key="7">
    <source>
        <dbReference type="ARBA" id="ARBA00023242"/>
    </source>
</evidence>
<dbReference type="SMART" id="SM01142">
    <property type="entry name" value="DSHCT"/>
    <property type="match status" value="1"/>
</dbReference>
<dbReference type="InterPro" id="IPR012961">
    <property type="entry name" value="Ski2/MTR4_C"/>
</dbReference>
<dbReference type="InterPro" id="IPR014001">
    <property type="entry name" value="Helicase_ATP-bd"/>
</dbReference>
<evidence type="ECO:0000256" key="1">
    <source>
        <dbReference type="ARBA" id="ARBA00004123"/>
    </source>
</evidence>
<evidence type="ECO:0000256" key="5">
    <source>
        <dbReference type="ARBA" id="ARBA00022806"/>
    </source>
</evidence>
<evidence type="ECO:0000256" key="8">
    <source>
        <dbReference type="SAM" id="Coils"/>
    </source>
</evidence>
<dbReference type="SMART" id="SM00490">
    <property type="entry name" value="HELICc"/>
    <property type="match status" value="1"/>
</dbReference>
<dbReference type="InterPro" id="IPR001650">
    <property type="entry name" value="Helicase_C-like"/>
</dbReference>
<dbReference type="GO" id="GO:0000460">
    <property type="term" value="P:maturation of 5.8S rRNA"/>
    <property type="evidence" value="ECO:0007669"/>
    <property type="project" value="TreeGrafter"/>
</dbReference>
<comment type="subcellular location">
    <subcellularLocation>
        <location evidence="1">Nucleus</location>
    </subcellularLocation>
</comment>
<dbReference type="GO" id="GO:0003724">
    <property type="term" value="F:RNA helicase activity"/>
    <property type="evidence" value="ECO:0007669"/>
    <property type="project" value="InterPro"/>
</dbReference>
<dbReference type="InterPro" id="IPR025696">
    <property type="entry name" value="Beta-barrel_MTR4"/>
</dbReference>
<dbReference type="FunFam" id="1.10.3380.30:FF:000003">
    <property type="entry name" value="ATP dependent RNA helicase (Dob1)"/>
    <property type="match status" value="1"/>
</dbReference>
<keyword evidence="3" id="KW-0547">Nucleotide-binding</keyword>
<dbReference type="GO" id="GO:0016787">
    <property type="term" value="F:hydrolase activity"/>
    <property type="evidence" value="ECO:0007669"/>
    <property type="project" value="UniProtKB-KW"/>
</dbReference>
<evidence type="ECO:0000256" key="4">
    <source>
        <dbReference type="ARBA" id="ARBA00022801"/>
    </source>
</evidence>
<dbReference type="PROSITE" id="PS51192">
    <property type="entry name" value="HELICASE_ATP_BIND_1"/>
    <property type="match status" value="1"/>
</dbReference>
<dbReference type="Pfam" id="PF08148">
    <property type="entry name" value="DSHCT"/>
    <property type="match status" value="1"/>
</dbReference>
<dbReference type="Gene3D" id="2.40.30.300">
    <property type="match status" value="1"/>
</dbReference>
<dbReference type="Pfam" id="PF13234">
    <property type="entry name" value="MTR4_beta-barrel"/>
    <property type="match status" value="1"/>
</dbReference>
<dbReference type="CDD" id="cd18795">
    <property type="entry name" value="SF2_C_Ski2"/>
    <property type="match status" value="1"/>
</dbReference>
<feature type="domain" description="Helicase C-terminal" evidence="11">
    <location>
        <begin position="317"/>
        <end position="521"/>
    </location>
</feature>
<dbReference type="FunFam" id="3.40.50.300:FF:000083">
    <property type="entry name" value="ATP-dependent RNA helicase DOB1"/>
    <property type="match status" value="1"/>
</dbReference>
<dbReference type="GeneID" id="63692398"/>
<dbReference type="FunFam" id="2.40.30.300:FF:000001">
    <property type="entry name" value="Mtr4 exosome RNA helicase"/>
    <property type="match status" value="1"/>
</dbReference>
<dbReference type="PROSITE" id="PS51194">
    <property type="entry name" value="HELICASE_CTER"/>
    <property type="match status" value="1"/>
</dbReference>
<dbReference type="PIRSF" id="PIRSF005198">
    <property type="entry name" value="Antiviral_helicase_SKI2"/>
    <property type="match status" value="1"/>
</dbReference>
<dbReference type="Pfam" id="PF00271">
    <property type="entry name" value="Helicase_C"/>
    <property type="match status" value="1"/>
</dbReference>
<feature type="coiled-coil region" evidence="8">
    <location>
        <begin position="781"/>
        <end position="808"/>
    </location>
</feature>
<dbReference type="OrthoDB" id="64767at2759"/>
<dbReference type="Pfam" id="PF00270">
    <property type="entry name" value="DEAD"/>
    <property type="match status" value="1"/>
</dbReference>
<name>M5FVM9_DACPD</name>
<dbReference type="FunFam" id="3.40.50.300:FF:000141">
    <property type="entry name" value="ATP-dependent RNA helicase DOB1"/>
    <property type="match status" value="1"/>
</dbReference>
<dbReference type="InterPro" id="IPR027417">
    <property type="entry name" value="P-loop_NTPase"/>
</dbReference>
<dbReference type="EMBL" id="JH795869">
    <property type="protein sequence ID" value="EJT99659.1"/>
    <property type="molecule type" value="Genomic_DNA"/>
</dbReference>
<dbReference type="STRING" id="1858805.M5FVM9"/>
<keyword evidence="8" id="KW-0175">Coiled coil</keyword>
<dbReference type="GO" id="GO:0005524">
    <property type="term" value="F:ATP binding"/>
    <property type="evidence" value="ECO:0007669"/>
    <property type="project" value="UniProtKB-KW"/>
</dbReference>
<feature type="region of interest" description="Disordered" evidence="9">
    <location>
        <begin position="284"/>
        <end position="309"/>
    </location>
</feature>
<keyword evidence="5 12" id="KW-0347">Helicase</keyword>
<dbReference type="GO" id="GO:0003723">
    <property type="term" value="F:RNA binding"/>
    <property type="evidence" value="ECO:0007669"/>
    <property type="project" value="InterPro"/>
</dbReference>
<dbReference type="Gene3D" id="1.10.3380.30">
    <property type="match status" value="1"/>
</dbReference>
<dbReference type="InterPro" id="IPR050699">
    <property type="entry name" value="RNA-DNA_Helicase"/>
</dbReference>
<dbReference type="PANTHER" id="PTHR12131">
    <property type="entry name" value="ATP-DEPENDENT RNA AND DNA HELICASE"/>
    <property type="match status" value="1"/>
</dbReference>
<evidence type="ECO:0000259" key="10">
    <source>
        <dbReference type="PROSITE" id="PS51192"/>
    </source>
</evidence>
<dbReference type="Gene3D" id="3.40.50.300">
    <property type="entry name" value="P-loop containing nucleotide triphosphate hydrolases"/>
    <property type="match status" value="2"/>
</dbReference>
<dbReference type="AlphaFoldDB" id="M5FVM9"/>
<dbReference type="GO" id="GO:0006401">
    <property type="term" value="P:RNA catabolic process"/>
    <property type="evidence" value="ECO:0007669"/>
    <property type="project" value="InterPro"/>
</dbReference>
<proteinExistence type="inferred from homology"/>
<dbReference type="SMART" id="SM00487">
    <property type="entry name" value="DEXDc"/>
    <property type="match status" value="1"/>
</dbReference>
<evidence type="ECO:0000313" key="13">
    <source>
        <dbReference type="Proteomes" id="UP000030653"/>
    </source>
</evidence>
<dbReference type="OMA" id="IMLKNYN"/>
<dbReference type="Pfam" id="PF21408">
    <property type="entry name" value="MTR4-like_stalk"/>
    <property type="match status" value="1"/>
</dbReference>
<evidence type="ECO:0000256" key="9">
    <source>
        <dbReference type="SAM" id="MobiDB-lite"/>
    </source>
</evidence>
<dbReference type="CDD" id="cd18024">
    <property type="entry name" value="DEXHc_Mtr4-like"/>
    <property type="match status" value="1"/>
</dbReference>
<dbReference type="SUPFAM" id="SSF52540">
    <property type="entry name" value="P-loop containing nucleoside triphosphate hydrolases"/>
    <property type="match status" value="1"/>
</dbReference>
<keyword evidence="7" id="KW-0539">Nucleus</keyword>
<keyword evidence="6" id="KW-0067">ATP-binding</keyword>
<dbReference type="HOGENOM" id="CLU_002902_1_4_1"/>